<organism evidence="1 2">
    <name type="scientific">Cymbomonas tetramitiformis</name>
    <dbReference type="NCBI Taxonomy" id="36881"/>
    <lineage>
        <taxon>Eukaryota</taxon>
        <taxon>Viridiplantae</taxon>
        <taxon>Chlorophyta</taxon>
        <taxon>Pyramimonadophyceae</taxon>
        <taxon>Pyramimonadales</taxon>
        <taxon>Pyramimonadaceae</taxon>
        <taxon>Cymbomonas</taxon>
    </lineage>
</organism>
<comment type="caution">
    <text evidence="1">The sequence shown here is derived from an EMBL/GenBank/DDBJ whole genome shotgun (WGS) entry which is preliminary data.</text>
</comment>
<dbReference type="Pfam" id="PF07224">
    <property type="entry name" value="Chlorophyllase"/>
    <property type="match status" value="2"/>
</dbReference>
<evidence type="ECO:0000313" key="1">
    <source>
        <dbReference type="EMBL" id="KAK3246996.1"/>
    </source>
</evidence>
<dbReference type="EMBL" id="LGRX02029315">
    <property type="protein sequence ID" value="KAK3246996.1"/>
    <property type="molecule type" value="Genomic_DNA"/>
</dbReference>
<dbReference type="GO" id="GO:0015996">
    <property type="term" value="P:chlorophyll catabolic process"/>
    <property type="evidence" value="ECO:0007669"/>
    <property type="project" value="TreeGrafter"/>
</dbReference>
<dbReference type="PANTHER" id="PTHR33428">
    <property type="entry name" value="CHLOROPHYLLASE-2, CHLOROPLASTIC"/>
    <property type="match status" value="1"/>
</dbReference>
<dbReference type="Proteomes" id="UP001190700">
    <property type="component" value="Unassembled WGS sequence"/>
</dbReference>
<dbReference type="AlphaFoldDB" id="A0AAE0EZX4"/>
<evidence type="ECO:0008006" key="3">
    <source>
        <dbReference type="Google" id="ProtNLM"/>
    </source>
</evidence>
<dbReference type="InterPro" id="IPR017395">
    <property type="entry name" value="Chlorophyllase-like"/>
</dbReference>
<evidence type="ECO:0000313" key="2">
    <source>
        <dbReference type="Proteomes" id="UP001190700"/>
    </source>
</evidence>
<dbReference type="SUPFAM" id="SSF53474">
    <property type="entry name" value="alpha/beta-Hydrolases"/>
    <property type="match status" value="1"/>
</dbReference>
<dbReference type="Gene3D" id="3.40.50.1820">
    <property type="entry name" value="alpha/beta hydrolase"/>
    <property type="match status" value="1"/>
</dbReference>
<dbReference type="GO" id="GO:0047746">
    <property type="term" value="F:chlorophyllase activity"/>
    <property type="evidence" value="ECO:0007669"/>
    <property type="project" value="TreeGrafter"/>
</dbReference>
<keyword evidence="2" id="KW-1185">Reference proteome</keyword>
<accession>A0AAE0EZX4</accession>
<dbReference type="InterPro" id="IPR029058">
    <property type="entry name" value="AB_hydrolase_fold"/>
</dbReference>
<protein>
    <recommendedName>
        <fullName evidence="3">Chlorophyllase</fullName>
    </recommendedName>
</protein>
<gene>
    <name evidence="1" type="ORF">CYMTET_43495</name>
</gene>
<name>A0AAE0EZX4_9CHLO</name>
<reference evidence="1 2" key="1">
    <citation type="journal article" date="2015" name="Genome Biol. Evol.">
        <title>Comparative Genomics of a Bacterivorous Green Alga Reveals Evolutionary Causalities and Consequences of Phago-Mixotrophic Mode of Nutrition.</title>
        <authorList>
            <person name="Burns J.A."/>
            <person name="Paasch A."/>
            <person name="Narechania A."/>
            <person name="Kim E."/>
        </authorList>
    </citation>
    <scope>NUCLEOTIDE SEQUENCE [LARGE SCALE GENOMIC DNA]</scope>
    <source>
        <strain evidence="1 2">PLY_AMNH</strain>
    </source>
</reference>
<sequence>MRLVSPSHYREGESLGSSLRAPGIFQRVSRQSSLAADVSASTDWLTNSPLAGDRRRRSIYAAGIRGSSLAASLTPQLGHRPRPRVGGSRILQCSLGRSTDDSEREHGTDEIRVNRRRFIGQVATASCAAGSAKSEETTPPFATPSSAEALFSASEPRAAAAAGVPNYLEGGAFRPGRASRQKHTCTDCYPLCITAGCQLRINVTYPRNFLDGDAQHQYPFPLAVFTSGFLVPSEQYQSYADHLASWGYVVLTYDKVEGINSTLDDIVSSCLLRELIDWAESNEAIAPLTDTSSVYLCGHSRGAKVSVLAAAEDPRVVAACLIDPVDNTVYAPLSPGFPSAVATLESSQDGRGLMAVDAAAEGTREADDGLPPSMRPRRASQVAIAAEPVSAISWVGNSIPVAVVGAEKGGDCAPKDANYQKFFDAAPAPSWMVTLKDAGHFQFVDSRSTVQRSVCAEGRVSDTKVNAVARGVLVAWAELHTRIPQQERSDCYAEVLATTVAHASDYVGDSEITTNDNLRYA</sequence>
<proteinExistence type="predicted"/>
<dbReference type="PANTHER" id="PTHR33428:SF14">
    <property type="entry name" value="CARBOXYLESTERASE TYPE B DOMAIN-CONTAINING PROTEIN"/>
    <property type="match status" value="1"/>
</dbReference>